<comment type="caution">
    <text evidence="1">The sequence shown here is derived from an EMBL/GenBank/DDBJ whole genome shotgun (WGS) entry which is preliminary data.</text>
</comment>
<proteinExistence type="predicted"/>
<sequence length="67" mass="7682">MSAEKIKIGTARDEKKAFEWFLKSAENGYYKGQFEVGLCYGNGIGTPSNCEKVNEWLQKMKSNRDQK</sequence>
<organism evidence="1 2">
    <name type="scientific">Scutellospora calospora</name>
    <dbReference type="NCBI Taxonomy" id="85575"/>
    <lineage>
        <taxon>Eukaryota</taxon>
        <taxon>Fungi</taxon>
        <taxon>Fungi incertae sedis</taxon>
        <taxon>Mucoromycota</taxon>
        <taxon>Glomeromycotina</taxon>
        <taxon>Glomeromycetes</taxon>
        <taxon>Diversisporales</taxon>
        <taxon>Gigasporaceae</taxon>
        <taxon>Scutellospora</taxon>
    </lineage>
</organism>
<dbReference type="Proteomes" id="UP000789860">
    <property type="component" value="Unassembled WGS sequence"/>
</dbReference>
<protein>
    <submittedName>
        <fullName evidence="1">11208_t:CDS:1</fullName>
    </submittedName>
</protein>
<evidence type="ECO:0000313" key="2">
    <source>
        <dbReference type="Proteomes" id="UP000789860"/>
    </source>
</evidence>
<gene>
    <name evidence="1" type="ORF">SCALOS_LOCUS2258</name>
</gene>
<keyword evidence="2" id="KW-1185">Reference proteome</keyword>
<evidence type="ECO:0000313" key="1">
    <source>
        <dbReference type="EMBL" id="CAG8476761.1"/>
    </source>
</evidence>
<dbReference type="EMBL" id="CAJVPM010001931">
    <property type="protein sequence ID" value="CAG8476761.1"/>
    <property type="molecule type" value="Genomic_DNA"/>
</dbReference>
<accession>A0ACA9KJE1</accession>
<name>A0ACA9KJE1_9GLOM</name>
<reference evidence="1" key="1">
    <citation type="submission" date="2021-06" db="EMBL/GenBank/DDBJ databases">
        <authorList>
            <person name="Kallberg Y."/>
            <person name="Tangrot J."/>
            <person name="Rosling A."/>
        </authorList>
    </citation>
    <scope>NUCLEOTIDE SEQUENCE</scope>
    <source>
        <strain evidence="1">AU212A</strain>
    </source>
</reference>